<dbReference type="SUPFAM" id="SSF111283">
    <property type="entry name" value="Putative modulator of DNA gyrase, PmbA/TldD"/>
    <property type="match status" value="1"/>
</dbReference>
<dbReference type="AlphaFoldDB" id="A0A2S6EYC3"/>
<organism evidence="2 3">
    <name type="scientific">Legionella pneumophila</name>
    <dbReference type="NCBI Taxonomy" id="446"/>
    <lineage>
        <taxon>Bacteria</taxon>
        <taxon>Pseudomonadati</taxon>
        <taxon>Pseudomonadota</taxon>
        <taxon>Gammaproteobacteria</taxon>
        <taxon>Legionellales</taxon>
        <taxon>Legionellaceae</taxon>
        <taxon>Legionella</taxon>
    </lineage>
</organism>
<dbReference type="GO" id="GO:0005829">
    <property type="term" value="C:cytosol"/>
    <property type="evidence" value="ECO:0007669"/>
    <property type="project" value="TreeGrafter"/>
</dbReference>
<dbReference type="InterPro" id="IPR047657">
    <property type="entry name" value="PmbA"/>
</dbReference>
<sequence length="471" mass="51155">MRRHVIVSLCTSFNTTESHMQIKSQNNNSEVYKSTTDLNRVIKDVLELAKKEGATDAAVAVNYDRGFSVDVRMGEVETVAFSEDKGVGLTVYIGQRKGGASSTDTSPEALQSLVKAACEIAKVSAQDPCFGLADKELMTKNHPDLDLYHPWDITPQQAIDLALKCESHALSLDKRITNSDGVNVSSYESHHGYANTRGGEGFIHSTRHSISCSVIAKEGDEMQRDYDYTTARNAENLVAAELIAAKAVDRALSRLGSKQIKTQMTPVIFSSRVSSGLLGSFVSAISGSNLYRKNSFLLDSIGQQLFPEFVRIYEQPHLKGALGSASFDGEGVPTRPNVLVEKGRLLQYVLGSYSARKMGLKTTANSDGVHNLTIDPTCGDLGDLLKMMQKGLLVTELMGQGVNGITGDYSRGASGYWVEDGVIQYPVDQITIAGNLKEMYRMILAVGSDINPNISMRCGSILIEKMMVAGK</sequence>
<dbReference type="InterPro" id="IPR002510">
    <property type="entry name" value="Metalloprtase-TldD/E_N"/>
</dbReference>
<protein>
    <submittedName>
        <fullName evidence="2">Metalloprotease PmbA</fullName>
    </submittedName>
</protein>
<dbReference type="OrthoDB" id="9803618at2"/>
<dbReference type="NCBIfam" id="NF008268">
    <property type="entry name" value="PRK11040.1"/>
    <property type="match status" value="1"/>
</dbReference>
<keyword evidence="2" id="KW-0482">Metalloprotease</keyword>
<dbReference type="InterPro" id="IPR035068">
    <property type="entry name" value="TldD/PmbA_N"/>
</dbReference>
<keyword evidence="2" id="KW-0378">Hydrolase</keyword>
<comment type="caution">
    <text evidence="2">The sequence shown here is derived from an EMBL/GenBank/DDBJ whole genome shotgun (WGS) entry which is preliminary data.</text>
</comment>
<evidence type="ECO:0000313" key="2">
    <source>
        <dbReference type="EMBL" id="PPK30188.1"/>
    </source>
</evidence>
<proteinExistence type="inferred from homology"/>
<dbReference type="Pfam" id="PF19289">
    <property type="entry name" value="PmbA_TldD_3rd"/>
    <property type="match status" value="1"/>
</dbReference>
<dbReference type="PANTHER" id="PTHR43421:SF1">
    <property type="entry name" value="METALLOPROTEASE PMBA"/>
    <property type="match status" value="1"/>
</dbReference>
<evidence type="ECO:0000313" key="3">
    <source>
        <dbReference type="Proteomes" id="UP000239239"/>
    </source>
</evidence>
<dbReference type="InterPro" id="IPR045570">
    <property type="entry name" value="Metalloprtase-TldD/E_cen_dom"/>
</dbReference>
<dbReference type="Gene3D" id="3.30.2290.10">
    <property type="entry name" value="PmbA/TldD superfamily"/>
    <property type="match status" value="1"/>
</dbReference>
<comment type="similarity">
    <text evidence="1">Belongs to the peptidase U62 family.</text>
</comment>
<dbReference type="PANTHER" id="PTHR43421">
    <property type="entry name" value="METALLOPROTEASE PMBA"/>
    <property type="match status" value="1"/>
</dbReference>
<evidence type="ECO:0000256" key="1">
    <source>
        <dbReference type="ARBA" id="ARBA00005836"/>
    </source>
</evidence>
<dbReference type="Proteomes" id="UP000239239">
    <property type="component" value="Unassembled WGS sequence"/>
</dbReference>
<accession>A0A2S6EYC3</accession>
<name>A0A2S6EYC3_LEGPN</name>
<keyword evidence="2" id="KW-0645">Protease</keyword>
<dbReference type="Pfam" id="PF01523">
    <property type="entry name" value="PmbA_TldD_1st"/>
    <property type="match status" value="1"/>
</dbReference>
<dbReference type="InterPro" id="IPR045569">
    <property type="entry name" value="Metalloprtase-TldD/E_C"/>
</dbReference>
<dbReference type="GO" id="GO:0006508">
    <property type="term" value="P:proteolysis"/>
    <property type="evidence" value="ECO:0007669"/>
    <property type="project" value="UniProtKB-KW"/>
</dbReference>
<dbReference type="EMBL" id="PQWY01000012">
    <property type="protein sequence ID" value="PPK30188.1"/>
    <property type="molecule type" value="Genomic_DNA"/>
</dbReference>
<reference evidence="2 3" key="1">
    <citation type="submission" date="2018-02" db="EMBL/GenBank/DDBJ databases">
        <title>Draft genome sequences of four Legionella pneumophila clinical strains isolated in Ontario.</title>
        <authorList>
            <person name="Fortuna A."/>
            <person name="Ramnarine R."/>
            <person name="Li A."/>
            <person name="Frantz C."/>
            <person name="Mallo G."/>
        </authorList>
    </citation>
    <scope>NUCLEOTIDE SEQUENCE [LARGE SCALE GENOMIC DNA]</scope>
    <source>
        <strain evidence="2 3">LG61</strain>
    </source>
</reference>
<gene>
    <name evidence="2" type="ORF">C3928_08900</name>
</gene>
<dbReference type="InterPro" id="IPR036059">
    <property type="entry name" value="TldD/PmbA_sf"/>
</dbReference>
<dbReference type="GO" id="GO:0008237">
    <property type="term" value="F:metallopeptidase activity"/>
    <property type="evidence" value="ECO:0007669"/>
    <property type="project" value="UniProtKB-KW"/>
</dbReference>
<dbReference type="Pfam" id="PF19290">
    <property type="entry name" value="PmbA_TldD_2nd"/>
    <property type="match status" value="1"/>
</dbReference>